<dbReference type="SUPFAM" id="SSF51011">
    <property type="entry name" value="Glycosyl hydrolase domain"/>
    <property type="match status" value="1"/>
</dbReference>
<gene>
    <name evidence="6" type="ordered locus">Deipe_1753</name>
</gene>
<dbReference type="OrthoDB" id="9805159at2"/>
<dbReference type="InterPro" id="IPR017853">
    <property type="entry name" value="GH"/>
</dbReference>
<dbReference type="InterPro" id="IPR006047">
    <property type="entry name" value="GH13_cat_dom"/>
</dbReference>
<dbReference type="EMBL" id="CP003382">
    <property type="protein sequence ID" value="AFZ67272.1"/>
    <property type="molecule type" value="Genomic_DNA"/>
</dbReference>
<proteinExistence type="inferred from homology"/>
<reference evidence="7" key="1">
    <citation type="submission" date="2012-03" db="EMBL/GenBank/DDBJ databases">
        <title>Complete sequence of chromosome of Deinococcus peraridilitoris DSM 19664.</title>
        <authorList>
            <person name="Lucas S."/>
            <person name="Copeland A."/>
            <person name="Lapidus A."/>
            <person name="Glavina del Rio T."/>
            <person name="Dalin E."/>
            <person name="Tice H."/>
            <person name="Bruce D."/>
            <person name="Goodwin L."/>
            <person name="Pitluck S."/>
            <person name="Peters L."/>
            <person name="Mikhailova N."/>
            <person name="Lu M."/>
            <person name="Kyrpides N."/>
            <person name="Mavromatis K."/>
            <person name="Ivanova N."/>
            <person name="Brettin T."/>
            <person name="Detter J.C."/>
            <person name="Han C."/>
            <person name="Larimer F."/>
            <person name="Land M."/>
            <person name="Hauser L."/>
            <person name="Markowitz V."/>
            <person name="Cheng J.-F."/>
            <person name="Hugenholtz P."/>
            <person name="Woyke T."/>
            <person name="Wu D."/>
            <person name="Pukall R."/>
            <person name="Steenblock K."/>
            <person name="Brambilla E."/>
            <person name="Klenk H.-P."/>
            <person name="Eisen J.A."/>
        </authorList>
    </citation>
    <scope>NUCLEOTIDE SEQUENCE [LARGE SCALE GENOMIC DNA]</scope>
    <source>
        <strain evidence="7">DSM 19664 / LMG 22246 / CIP 109416 / KR-200</strain>
    </source>
</reference>
<dbReference type="InterPro" id="IPR013780">
    <property type="entry name" value="Glyco_hydro_b"/>
</dbReference>
<dbReference type="AlphaFoldDB" id="L0A270"/>
<evidence type="ECO:0000256" key="2">
    <source>
        <dbReference type="ARBA" id="ARBA00022801"/>
    </source>
</evidence>
<sequence>MTGNEVTTDSLLWWQRGIVYQIYPRSFQDTDGDGVGDLPGVTARLDYLASLNIDAVWLSPIFTSPMKDFGYDVADYEDVDPLFGTLADFDELLSQAHARGLKVMLDLVPNHSSDQHPWFQEARRSRDNSKRDWYIWRDPAPGGGPPNNWLSFFGGRAWTFDPHSNQYYLHQFLPEQPELNWANPEVRAALLGAMRFWLARGVDGFRVDVIWLLGKHGDFLDEPANEEWREGHFEHGQLSHIYTQDLPETHAYIREMRAVLDEFSVPGQERMMVGEIYLPLEKLVTYYGSEVGAECHLPFNFLLLTLQEWSAGTVRDLARRYDEAVREYGGWPNWVLGNHDQHRFKSKYGAAHYRLAQTLLLTLRGTPTVYYGDEIGMQNVEVPRERQRDPSGLQQSDNPNASRDPERTPMQWDASPFAGFSSVEPWLPLAPDYERVNVSVQDADPHSDLHYFRRLTALRRATPELYGGDFLPLPEGGNDVFAFVRAHEGGRVMVLLNFSSRAVVLDLSAHASQARDGGHTGEVLLSSLERGGDVELAALSLEAHEALIVRLIPNLVSLP</sequence>
<dbReference type="GO" id="GO:0004556">
    <property type="term" value="F:alpha-amylase activity"/>
    <property type="evidence" value="ECO:0007669"/>
    <property type="project" value="TreeGrafter"/>
</dbReference>
<evidence type="ECO:0000259" key="5">
    <source>
        <dbReference type="SMART" id="SM00642"/>
    </source>
</evidence>
<keyword evidence="3 6" id="KW-0326">Glycosidase</keyword>
<dbReference type="Pfam" id="PF00128">
    <property type="entry name" value="Alpha-amylase"/>
    <property type="match status" value="1"/>
</dbReference>
<dbReference type="HOGENOM" id="CLU_006462_2_3_0"/>
<feature type="domain" description="Glycosyl hydrolase family 13 catalytic" evidence="5">
    <location>
        <begin position="21"/>
        <end position="407"/>
    </location>
</feature>
<dbReference type="GO" id="GO:0009313">
    <property type="term" value="P:oligosaccharide catabolic process"/>
    <property type="evidence" value="ECO:0007669"/>
    <property type="project" value="TreeGrafter"/>
</dbReference>
<dbReference type="RefSeq" id="WP_015235577.1">
    <property type="nucleotide sequence ID" value="NC_019793.1"/>
</dbReference>
<dbReference type="PANTHER" id="PTHR10357">
    <property type="entry name" value="ALPHA-AMYLASE FAMILY MEMBER"/>
    <property type="match status" value="1"/>
</dbReference>
<dbReference type="FunFam" id="3.90.400.10:FF:000002">
    <property type="entry name" value="Sucrose isomerase"/>
    <property type="match status" value="1"/>
</dbReference>
<comment type="similarity">
    <text evidence="1">Belongs to the glycosyl hydrolase 13 family.</text>
</comment>
<dbReference type="SUPFAM" id="SSF51445">
    <property type="entry name" value="(Trans)glycosidases"/>
    <property type="match status" value="1"/>
</dbReference>
<accession>L0A270</accession>
<evidence type="ECO:0000256" key="3">
    <source>
        <dbReference type="ARBA" id="ARBA00023295"/>
    </source>
</evidence>
<dbReference type="KEGG" id="dpd:Deipe_1753"/>
<dbReference type="PATRIC" id="fig|937777.3.peg.1755"/>
<evidence type="ECO:0000313" key="7">
    <source>
        <dbReference type="Proteomes" id="UP000010467"/>
    </source>
</evidence>
<dbReference type="SMART" id="SM00642">
    <property type="entry name" value="Aamy"/>
    <property type="match status" value="1"/>
</dbReference>
<dbReference type="eggNOG" id="COG0366">
    <property type="taxonomic scope" value="Bacteria"/>
</dbReference>
<name>L0A270_DEIPD</name>
<organism evidence="6 7">
    <name type="scientific">Deinococcus peraridilitoris (strain DSM 19664 / LMG 22246 / CIP 109416 / KR-200)</name>
    <dbReference type="NCBI Taxonomy" id="937777"/>
    <lineage>
        <taxon>Bacteria</taxon>
        <taxon>Thermotogati</taxon>
        <taxon>Deinococcota</taxon>
        <taxon>Deinococci</taxon>
        <taxon>Deinococcales</taxon>
        <taxon>Deinococcaceae</taxon>
        <taxon>Deinococcus</taxon>
    </lineage>
</organism>
<dbReference type="STRING" id="937777.Deipe_1753"/>
<keyword evidence="2" id="KW-0378">Hydrolase</keyword>
<dbReference type="CDD" id="cd11331">
    <property type="entry name" value="AmyAc_OligoGlu_like"/>
    <property type="match status" value="1"/>
</dbReference>
<feature type="compositionally biased region" description="Polar residues" evidence="4">
    <location>
        <begin position="392"/>
        <end position="401"/>
    </location>
</feature>
<dbReference type="Proteomes" id="UP000010467">
    <property type="component" value="Chromosome"/>
</dbReference>
<dbReference type="Gene3D" id="2.60.40.1180">
    <property type="entry name" value="Golgi alpha-mannosidase II"/>
    <property type="match status" value="1"/>
</dbReference>
<dbReference type="Gene3D" id="3.90.400.10">
    <property type="entry name" value="Oligo-1,6-glucosidase, Domain 2"/>
    <property type="match status" value="1"/>
</dbReference>
<dbReference type="Gene3D" id="3.20.20.80">
    <property type="entry name" value="Glycosidases"/>
    <property type="match status" value="1"/>
</dbReference>
<evidence type="ECO:0000256" key="1">
    <source>
        <dbReference type="ARBA" id="ARBA00008061"/>
    </source>
</evidence>
<protein>
    <submittedName>
        <fullName evidence="6">Glycosidase</fullName>
    </submittedName>
</protein>
<evidence type="ECO:0000313" key="6">
    <source>
        <dbReference type="EMBL" id="AFZ67272.1"/>
    </source>
</evidence>
<keyword evidence="7" id="KW-1185">Reference proteome</keyword>
<evidence type="ECO:0000256" key="4">
    <source>
        <dbReference type="SAM" id="MobiDB-lite"/>
    </source>
</evidence>
<dbReference type="PANTHER" id="PTHR10357:SF179">
    <property type="entry name" value="NEUTRAL AND BASIC AMINO ACID TRANSPORT PROTEIN RBAT"/>
    <property type="match status" value="1"/>
</dbReference>
<feature type="region of interest" description="Disordered" evidence="4">
    <location>
        <begin position="383"/>
        <end position="411"/>
    </location>
</feature>
<dbReference type="InterPro" id="IPR045857">
    <property type="entry name" value="O16G_dom_2"/>
</dbReference>